<dbReference type="GO" id="GO:0051864">
    <property type="term" value="F:histone H3K36 demethylase activity"/>
    <property type="evidence" value="ECO:0007669"/>
    <property type="project" value="TreeGrafter"/>
</dbReference>
<feature type="compositionally biased region" description="Basic residues" evidence="16">
    <location>
        <begin position="1"/>
        <end position="12"/>
    </location>
</feature>
<evidence type="ECO:0000313" key="18">
    <source>
        <dbReference type="Proteomes" id="UP000504630"/>
    </source>
</evidence>
<gene>
    <name evidence="19 20 21" type="primary">riox2</name>
</gene>
<accession>A0A6J2R2G2</accession>
<keyword evidence="10 15" id="KW-0539">Nucleus</keyword>
<dbReference type="GeneID" id="115019472"/>
<dbReference type="SUPFAM" id="SSF51197">
    <property type="entry name" value="Clavaminate synthase-like"/>
    <property type="match status" value="1"/>
</dbReference>
<dbReference type="PANTHER" id="PTHR13096">
    <property type="entry name" value="MINA53 MYC INDUCED NUCLEAR ANTIGEN"/>
    <property type="match status" value="1"/>
</dbReference>
<dbReference type="GO" id="GO:0042254">
    <property type="term" value="P:ribosome biogenesis"/>
    <property type="evidence" value="ECO:0007669"/>
    <property type="project" value="UniProtKB-KW"/>
</dbReference>
<dbReference type="Gene3D" id="3.90.930.40">
    <property type="match status" value="1"/>
</dbReference>
<name>A0A6J2R2G2_COTGO</name>
<keyword evidence="5 15" id="KW-0223">Dioxygenase</keyword>
<dbReference type="Pfam" id="PF08007">
    <property type="entry name" value="JmjC_2"/>
    <property type="match status" value="1"/>
</dbReference>
<proteinExistence type="inferred from homology"/>
<dbReference type="PANTHER" id="PTHR13096:SF7">
    <property type="entry name" value="RIBOSOMAL OXYGENASE 2"/>
    <property type="match status" value="1"/>
</dbReference>
<keyword evidence="9 15" id="KW-0804">Transcription</keyword>
<keyword evidence="7 15" id="KW-0408">Iron</keyword>
<dbReference type="PROSITE" id="PS51184">
    <property type="entry name" value="JMJC"/>
    <property type="match status" value="1"/>
</dbReference>
<evidence type="ECO:0000256" key="10">
    <source>
        <dbReference type="ARBA" id="ARBA00023242"/>
    </source>
</evidence>
<dbReference type="GeneTree" id="ENSGT00390000000083"/>
<dbReference type="CTD" id="84864"/>
<comment type="similarity">
    <text evidence="11">Belongs to the ROX family. MINA53 subfamily.</text>
</comment>
<evidence type="ECO:0000256" key="11">
    <source>
        <dbReference type="ARBA" id="ARBA00034314"/>
    </source>
</evidence>
<reference evidence="19 20" key="1">
    <citation type="submission" date="2025-04" db="UniProtKB">
        <authorList>
            <consortium name="RefSeq"/>
        </authorList>
    </citation>
    <scope>IDENTIFICATION</scope>
</reference>
<dbReference type="GO" id="GO:0032453">
    <property type="term" value="F:histone H3K4 demethylase activity"/>
    <property type="evidence" value="ECO:0007669"/>
    <property type="project" value="TreeGrafter"/>
</dbReference>
<evidence type="ECO:0000256" key="3">
    <source>
        <dbReference type="ARBA" id="ARBA00022553"/>
    </source>
</evidence>
<evidence type="ECO:0000256" key="16">
    <source>
        <dbReference type="SAM" id="MobiDB-lite"/>
    </source>
</evidence>
<dbReference type="RefSeq" id="XP_029304918.1">
    <property type="nucleotide sequence ID" value="XM_029449058.1"/>
</dbReference>
<dbReference type="InterPro" id="IPR003347">
    <property type="entry name" value="JmjC_dom"/>
</dbReference>
<evidence type="ECO:0000256" key="4">
    <source>
        <dbReference type="ARBA" id="ARBA00022723"/>
    </source>
</evidence>
<dbReference type="GO" id="GO:0036139">
    <property type="term" value="F:peptidyl-histidine dioxygenase activity"/>
    <property type="evidence" value="ECO:0007669"/>
    <property type="project" value="UniProtKB-EC"/>
</dbReference>
<keyword evidence="18" id="KW-1185">Reference proteome</keyword>
<dbReference type="Pfam" id="PF20514">
    <property type="entry name" value="WHD_ROXA"/>
    <property type="match status" value="1"/>
</dbReference>
<feature type="domain" description="JmjC" evidence="17">
    <location>
        <begin position="144"/>
        <end position="276"/>
    </location>
</feature>
<evidence type="ECO:0000256" key="5">
    <source>
        <dbReference type="ARBA" id="ARBA00022964"/>
    </source>
</evidence>
<dbReference type="InterPro" id="IPR039994">
    <property type="entry name" value="NO66-like"/>
</dbReference>
<comment type="subcellular location">
    <subcellularLocation>
        <location evidence="1">Nucleus</location>
        <location evidence="1">Nucleolus</location>
    </subcellularLocation>
</comment>
<comment type="function">
    <text evidence="12">Oxygenase that can act as both a histone lysine demethylase and a ribosomal histidine hydroxylase. Is involved in the demethylation of trimethylated 'Lys-9' on histone H3 (H3K9me3), leading to an increase in ribosomal RNA expression. Also catalyzes the hydroxylation of 60S ribosomal protein L27a on 'His-39'. May play an important role in cell growth and survival. May be involved in ribosome biogenesis, most likely during the assembly process of pre-ribosomal particles.</text>
</comment>
<evidence type="ECO:0000256" key="13">
    <source>
        <dbReference type="ARBA" id="ARBA00047687"/>
    </source>
</evidence>
<evidence type="ECO:0000313" key="20">
    <source>
        <dbReference type="RefSeq" id="XP_029304919.1"/>
    </source>
</evidence>
<keyword evidence="4 15" id="KW-0479">Metal-binding</keyword>
<dbReference type="InterPro" id="IPR046799">
    <property type="entry name" value="ROXA-like_wH"/>
</dbReference>
<evidence type="ECO:0000256" key="9">
    <source>
        <dbReference type="ARBA" id="ARBA00023163"/>
    </source>
</evidence>
<evidence type="ECO:0000256" key="2">
    <source>
        <dbReference type="ARBA" id="ARBA00022517"/>
    </source>
</evidence>
<protein>
    <recommendedName>
        <fullName evidence="15">Bifunctional lysine-specific demethylase and histidyl-hydroxylase</fullName>
        <ecNumber evidence="15">1.14.11.-</ecNumber>
    </recommendedName>
</protein>
<dbReference type="GO" id="GO:0005730">
    <property type="term" value="C:nucleolus"/>
    <property type="evidence" value="ECO:0007669"/>
    <property type="project" value="UniProtKB-SubCell"/>
</dbReference>
<sequence>MPKKSKAKTVKRRSSDDEQLPPKQSRIAEHSNTSISPLCFNSPVSLFESLIQPIGTEQFFREYWEKKPLHLQRSDPDTASYYQSLFQLSDLQSLCSHDLEYCSDVNVVRCINGKKKVFNKQGQVKNSDLNKNFVRNKATIQFHQPQRFKDELWRIQEKLECFFGALVGSNVYITPEESQGLPAHYDDIEVFVLQLEGQKRWLLYTPTVPLASEYSVESEERIGSPTHDIILKAGDLLYFPRGTIHQASTPAGVDHSTHLTLSTYQRMSWGDLLLDIFPRLLCDRSKTEVSLREGMPRRLLLGNSEGLDTGMQMASRLRSLADEMETGKQEVHSTHMKRDFIMNRLPPYSQQDLLTPSGRIPALEDMVCLRFKDHMVITVEPSQERTDEATELVVFVLHSLKNQRESHMMGESCDEEEEEDISRGLQFPLSHLPALQQLQQAEQLAVAQLQLPTEEAKRSLVLALWSESLLVVL</sequence>
<dbReference type="Proteomes" id="UP000504630">
    <property type="component" value="Chromosome 14"/>
</dbReference>
<dbReference type="Gene3D" id="1.10.10.1500">
    <property type="entry name" value="JmjC domain-containing ribosomal oxygenase (ROX), dimer domain"/>
    <property type="match status" value="1"/>
</dbReference>
<dbReference type="OrthoDB" id="425950at2759"/>
<keyword evidence="3" id="KW-0597">Phosphoprotein</keyword>
<evidence type="ECO:0000256" key="15">
    <source>
        <dbReference type="RuleBase" id="RU366061"/>
    </source>
</evidence>
<evidence type="ECO:0000256" key="6">
    <source>
        <dbReference type="ARBA" id="ARBA00023002"/>
    </source>
</evidence>
<organism evidence="18 19">
    <name type="scientific">Cottoperca gobio</name>
    <name type="common">Frogmouth</name>
    <name type="synonym">Aphritis gobio</name>
    <dbReference type="NCBI Taxonomy" id="56716"/>
    <lineage>
        <taxon>Eukaryota</taxon>
        <taxon>Metazoa</taxon>
        <taxon>Chordata</taxon>
        <taxon>Craniata</taxon>
        <taxon>Vertebrata</taxon>
        <taxon>Euteleostomi</taxon>
        <taxon>Actinopterygii</taxon>
        <taxon>Neopterygii</taxon>
        <taxon>Teleostei</taxon>
        <taxon>Neoteleostei</taxon>
        <taxon>Acanthomorphata</taxon>
        <taxon>Eupercaria</taxon>
        <taxon>Perciformes</taxon>
        <taxon>Notothenioidei</taxon>
        <taxon>Bovichtidae</taxon>
        <taxon>Cottoperca</taxon>
    </lineage>
</organism>
<keyword evidence="6 15" id="KW-0560">Oxidoreductase</keyword>
<evidence type="ECO:0000256" key="14">
    <source>
        <dbReference type="ARBA" id="ARBA00049465"/>
    </source>
</evidence>
<dbReference type="EC" id="1.14.11.-" evidence="15"/>
<dbReference type="AlphaFoldDB" id="A0A6J2R2G2"/>
<dbReference type="KEGG" id="cgob:115019472"/>
<keyword evidence="8 15" id="KW-0805">Transcription regulation</keyword>
<evidence type="ECO:0000313" key="19">
    <source>
        <dbReference type="RefSeq" id="XP_029304918.1"/>
    </source>
</evidence>
<dbReference type="GO" id="GO:0005506">
    <property type="term" value="F:iron ion binding"/>
    <property type="evidence" value="ECO:0007669"/>
    <property type="project" value="UniProtKB-UniRule"/>
</dbReference>
<evidence type="ECO:0000313" key="21">
    <source>
        <dbReference type="RefSeq" id="XP_029304920.1"/>
    </source>
</evidence>
<comment type="catalytic activity">
    <reaction evidence="14">
        <text>L-histidyl-[protein] + 2-oxoglutarate + O2 = (3S)-3-hydroxy-L-histidyl-[protein] + succinate + CO2</text>
        <dbReference type="Rhea" id="RHEA:54256"/>
        <dbReference type="Rhea" id="RHEA-COMP:9745"/>
        <dbReference type="Rhea" id="RHEA-COMP:13840"/>
        <dbReference type="ChEBI" id="CHEBI:15379"/>
        <dbReference type="ChEBI" id="CHEBI:16526"/>
        <dbReference type="ChEBI" id="CHEBI:16810"/>
        <dbReference type="ChEBI" id="CHEBI:29979"/>
        <dbReference type="ChEBI" id="CHEBI:30031"/>
        <dbReference type="ChEBI" id="CHEBI:138021"/>
        <dbReference type="EC" id="1.14.11.79"/>
    </reaction>
</comment>
<evidence type="ECO:0000256" key="8">
    <source>
        <dbReference type="ARBA" id="ARBA00023015"/>
    </source>
</evidence>
<comment type="cofactor">
    <cofactor evidence="15">
        <name>Fe(2+)</name>
        <dbReference type="ChEBI" id="CHEBI:29033"/>
    </cofactor>
    <text evidence="15">Binds 1 Fe(2+) ion per subunit.</text>
</comment>
<evidence type="ECO:0000256" key="7">
    <source>
        <dbReference type="ARBA" id="ARBA00023004"/>
    </source>
</evidence>
<comment type="catalytic activity">
    <reaction evidence="13">
        <text>L-histidyl-[ribosomal protein uL15] + 2-oxoglutarate + O2 = (3S)-3-hydroxy-L-histidyl-[ribosomal protein uL15] + succinate + CO2</text>
        <dbReference type="Rhea" id="RHEA:54024"/>
        <dbReference type="Rhea" id="RHEA-COMP:13760"/>
        <dbReference type="Rhea" id="RHEA-COMP:13761"/>
        <dbReference type="ChEBI" id="CHEBI:15379"/>
        <dbReference type="ChEBI" id="CHEBI:16526"/>
        <dbReference type="ChEBI" id="CHEBI:16810"/>
        <dbReference type="ChEBI" id="CHEBI:29979"/>
        <dbReference type="ChEBI" id="CHEBI:30031"/>
        <dbReference type="ChEBI" id="CHEBI:138021"/>
    </reaction>
</comment>
<dbReference type="RefSeq" id="XP_029304919.1">
    <property type="nucleotide sequence ID" value="XM_029449059.1"/>
</dbReference>
<keyword evidence="2" id="KW-0690">Ribosome biogenesis</keyword>
<dbReference type="Gene3D" id="2.60.120.650">
    <property type="entry name" value="Cupin"/>
    <property type="match status" value="1"/>
</dbReference>
<evidence type="ECO:0000256" key="12">
    <source>
        <dbReference type="ARBA" id="ARBA00046256"/>
    </source>
</evidence>
<evidence type="ECO:0000256" key="1">
    <source>
        <dbReference type="ARBA" id="ARBA00004604"/>
    </source>
</evidence>
<evidence type="ECO:0000259" key="17">
    <source>
        <dbReference type="PROSITE" id="PS51184"/>
    </source>
</evidence>
<dbReference type="RefSeq" id="XP_029304920.1">
    <property type="nucleotide sequence ID" value="XM_029449060.1"/>
</dbReference>
<feature type="region of interest" description="Disordered" evidence="16">
    <location>
        <begin position="1"/>
        <end position="27"/>
    </location>
</feature>